<dbReference type="Pfam" id="PF02518">
    <property type="entry name" value="HATPase_c"/>
    <property type="match status" value="1"/>
</dbReference>
<keyword evidence="5" id="KW-0547">Nucleotide-binding</keyword>
<dbReference type="PANTHER" id="PTHR43065">
    <property type="entry name" value="SENSOR HISTIDINE KINASE"/>
    <property type="match status" value="1"/>
</dbReference>
<dbReference type="PRINTS" id="PR00344">
    <property type="entry name" value="BCTRLSENSOR"/>
</dbReference>
<feature type="domain" description="PAS" evidence="10">
    <location>
        <begin position="15"/>
        <end position="59"/>
    </location>
</feature>
<dbReference type="GO" id="GO:0005524">
    <property type="term" value="F:ATP binding"/>
    <property type="evidence" value="ECO:0007669"/>
    <property type="project" value="UniProtKB-KW"/>
</dbReference>
<dbReference type="GO" id="GO:0006355">
    <property type="term" value="P:regulation of DNA-templated transcription"/>
    <property type="evidence" value="ECO:0007669"/>
    <property type="project" value="InterPro"/>
</dbReference>
<reference evidence="11 12" key="1">
    <citation type="submission" date="2019-07" db="EMBL/GenBank/DDBJ databases">
        <title>Genomic Encyclopedia of Type Strains, Phase I: the one thousand microbial genomes (KMG-I) project.</title>
        <authorList>
            <person name="Kyrpides N."/>
        </authorList>
    </citation>
    <scope>NUCLEOTIDE SEQUENCE [LARGE SCALE GENOMIC DNA]</scope>
    <source>
        <strain evidence="11 12">DSM 6562</strain>
    </source>
</reference>
<dbReference type="NCBIfam" id="TIGR00229">
    <property type="entry name" value="sensory_box"/>
    <property type="match status" value="1"/>
</dbReference>
<dbReference type="InterPro" id="IPR000014">
    <property type="entry name" value="PAS"/>
</dbReference>
<evidence type="ECO:0000256" key="5">
    <source>
        <dbReference type="ARBA" id="ARBA00022741"/>
    </source>
</evidence>
<comment type="catalytic activity">
    <reaction evidence="1">
        <text>ATP + protein L-histidine = ADP + protein N-phospho-L-histidine.</text>
        <dbReference type="EC" id="2.7.13.3"/>
    </reaction>
</comment>
<dbReference type="Proteomes" id="UP000323166">
    <property type="component" value="Unassembled WGS sequence"/>
</dbReference>
<keyword evidence="7" id="KW-0067">ATP-binding</keyword>
<dbReference type="Gene3D" id="1.10.287.130">
    <property type="match status" value="1"/>
</dbReference>
<keyword evidence="12" id="KW-1185">Reference proteome</keyword>
<dbReference type="EC" id="2.7.13.3" evidence="2"/>
<dbReference type="SUPFAM" id="SSF47384">
    <property type="entry name" value="Homodimeric domain of signal transducing histidine kinase"/>
    <property type="match status" value="1"/>
</dbReference>
<organism evidence="11 12">
    <name type="scientific">Desulfallas thermosapovorans DSM 6562</name>
    <dbReference type="NCBI Taxonomy" id="1121431"/>
    <lineage>
        <taxon>Bacteria</taxon>
        <taxon>Bacillati</taxon>
        <taxon>Bacillota</taxon>
        <taxon>Clostridia</taxon>
        <taxon>Eubacteriales</taxon>
        <taxon>Desulfallaceae</taxon>
        <taxon>Desulfallas</taxon>
    </lineage>
</organism>
<keyword evidence="3" id="KW-0597">Phosphoprotein</keyword>
<dbReference type="EMBL" id="VNHM01000002">
    <property type="protein sequence ID" value="TYO97285.1"/>
    <property type="molecule type" value="Genomic_DNA"/>
</dbReference>
<dbReference type="InterPro" id="IPR035965">
    <property type="entry name" value="PAS-like_dom_sf"/>
</dbReference>
<dbReference type="AlphaFoldDB" id="A0A5S4ZW93"/>
<evidence type="ECO:0000259" key="10">
    <source>
        <dbReference type="PROSITE" id="PS50112"/>
    </source>
</evidence>
<evidence type="ECO:0000256" key="4">
    <source>
        <dbReference type="ARBA" id="ARBA00022679"/>
    </source>
</evidence>
<dbReference type="SUPFAM" id="SSF55874">
    <property type="entry name" value="ATPase domain of HSP90 chaperone/DNA topoisomerase II/histidine kinase"/>
    <property type="match status" value="1"/>
</dbReference>
<dbReference type="Pfam" id="PF00989">
    <property type="entry name" value="PAS"/>
    <property type="match status" value="1"/>
</dbReference>
<gene>
    <name evidence="11" type="ORF">LX24_00476</name>
</gene>
<dbReference type="SMART" id="SM00388">
    <property type="entry name" value="HisKA"/>
    <property type="match status" value="1"/>
</dbReference>
<dbReference type="SMART" id="SM00387">
    <property type="entry name" value="HATPase_c"/>
    <property type="match status" value="1"/>
</dbReference>
<keyword evidence="6 11" id="KW-0418">Kinase</keyword>
<comment type="caution">
    <text evidence="11">The sequence shown here is derived from an EMBL/GenBank/DDBJ whole genome shotgun (WGS) entry which is preliminary data.</text>
</comment>
<evidence type="ECO:0000256" key="8">
    <source>
        <dbReference type="ARBA" id="ARBA00023012"/>
    </source>
</evidence>
<dbReference type="PROSITE" id="PS50112">
    <property type="entry name" value="PAS"/>
    <property type="match status" value="1"/>
</dbReference>
<dbReference type="SUPFAM" id="SSF55785">
    <property type="entry name" value="PYP-like sensor domain (PAS domain)"/>
    <property type="match status" value="1"/>
</dbReference>
<evidence type="ECO:0000256" key="6">
    <source>
        <dbReference type="ARBA" id="ARBA00022777"/>
    </source>
</evidence>
<sequence>MFHKGIASLVFNKQVRAVIEPILNSANIGIIIIDAKGNLVYVNRICEEIFHVRSEDISGIHYNEVFAQIPPGERYTLITLETGQEFENIGSEKARFNNLYITTDTMLLRDEQGNTIGAVGIFKNITPIYEFHKRLSESSKLSMLGNVAAGMAHEILNPLTTSRGLVQILNQKAGDNNLPTEKVKEYTDIILKELDSIHNLVKRFTHMSKSKALDMKPVNLDQLVHMSVSLVADQLKEKRIQVVSKLQAGAIILGDMISLKLALLQILDNSLEFLPCGAMINITTELSGNEALLIVSDNGPGIQHDILDNVFTPFFTTREEKTGLGLTIAQRIIHTHKGLIRAESEPGKGANFIITLPLVKSFLL</sequence>
<dbReference type="InterPro" id="IPR036890">
    <property type="entry name" value="HATPase_C_sf"/>
</dbReference>
<dbReference type="InterPro" id="IPR005467">
    <property type="entry name" value="His_kinase_dom"/>
</dbReference>
<feature type="domain" description="Histidine kinase" evidence="9">
    <location>
        <begin position="150"/>
        <end position="360"/>
    </location>
</feature>
<name>A0A5S4ZW93_9FIRM</name>
<evidence type="ECO:0000256" key="7">
    <source>
        <dbReference type="ARBA" id="ARBA00022840"/>
    </source>
</evidence>
<dbReference type="PANTHER" id="PTHR43065:SF10">
    <property type="entry name" value="PEROXIDE STRESS-ACTIVATED HISTIDINE KINASE MAK3"/>
    <property type="match status" value="1"/>
</dbReference>
<proteinExistence type="predicted"/>
<dbReference type="InterPro" id="IPR004358">
    <property type="entry name" value="Sig_transdc_His_kin-like_C"/>
</dbReference>
<dbReference type="InterPro" id="IPR003594">
    <property type="entry name" value="HATPase_dom"/>
</dbReference>
<dbReference type="Pfam" id="PF00512">
    <property type="entry name" value="HisKA"/>
    <property type="match status" value="1"/>
</dbReference>
<keyword evidence="8" id="KW-0902">Two-component regulatory system</keyword>
<dbReference type="CDD" id="cd00130">
    <property type="entry name" value="PAS"/>
    <property type="match status" value="1"/>
</dbReference>
<dbReference type="GO" id="GO:0000155">
    <property type="term" value="F:phosphorelay sensor kinase activity"/>
    <property type="evidence" value="ECO:0007669"/>
    <property type="project" value="InterPro"/>
</dbReference>
<evidence type="ECO:0000256" key="2">
    <source>
        <dbReference type="ARBA" id="ARBA00012438"/>
    </source>
</evidence>
<evidence type="ECO:0000313" key="11">
    <source>
        <dbReference type="EMBL" id="TYO97285.1"/>
    </source>
</evidence>
<evidence type="ECO:0000313" key="12">
    <source>
        <dbReference type="Proteomes" id="UP000323166"/>
    </source>
</evidence>
<dbReference type="Gene3D" id="3.30.565.10">
    <property type="entry name" value="Histidine kinase-like ATPase, C-terminal domain"/>
    <property type="match status" value="1"/>
</dbReference>
<dbReference type="RefSeq" id="WP_166510536.1">
    <property type="nucleotide sequence ID" value="NZ_VNHM01000002.1"/>
</dbReference>
<dbReference type="InterPro" id="IPR013767">
    <property type="entry name" value="PAS_fold"/>
</dbReference>
<dbReference type="SMART" id="SM00091">
    <property type="entry name" value="PAS"/>
    <property type="match status" value="1"/>
</dbReference>
<dbReference type="InterPro" id="IPR036097">
    <property type="entry name" value="HisK_dim/P_sf"/>
</dbReference>
<protein>
    <recommendedName>
        <fullName evidence="2">histidine kinase</fullName>
        <ecNumber evidence="2">2.7.13.3</ecNumber>
    </recommendedName>
</protein>
<evidence type="ECO:0000259" key="9">
    <source>
        <dbReference type="PROSITE" id="PS50109"/>
    </source>
</evidence>
<accession>A0A5S4ZW93</accession>
<keyword evidence="4" id="KW-0808">Transferase</keyword>
<dbReference type="CDD" id="cd00082">
    <property type="entry name" value="HisKA"/>
    <property type="match status" value="1"/>
</dbReference>
<dbReference type="Gene3D" id="3.30.450.20">
    <property type="entry name" value="PAS domain"/>
    <property type="match status" value="1"/>
</dbReference>
<evidence type="ECO:0000256" key="1">
    <source>
        <dbReference type="ARBA" id="ARBA00000085"/>
    </source>
</evidence>
<dbReference type="PROSITE" id="PS50109">
    <property type="entry name" value="HIS_KIN"/>
    <property type="match status" value="1"/>
</dbReference>
<evidence type="ECO:0000256" key="3">
    <source>
        <dbReference type="ARBA" id="ARBA00022553"/>
    </source>
</evidence>
<dbReference type="InterPro" id="IPR003661">
    <property type="entry name" value="HisK_dim/P_dom"/>
</dbReference>